<dbReference type="SUPFAM" id="SSF51182">
    <property type="entry name" value="RmlC-like cupins"/>
    <property type="match status" value="1"/>
</dbReference>
<gene>
    <name evidence="1" type="ORF">LT40_01310</name>
</gene>
<dbReference type="InterPro" id="IPR004313">
    <property type="entry name" value="ARD"/>
</dbReference>
<accession>A0A089YP31</accession>
<dbReference type="KEGG" id="prh:LT40_01310"/>
<dbReference type="GO" id="GO:0010309">
    <property type="term" value="F:acireductone dioxygenase [iron(II)-requiring] activity"/>
    <property type="evidence" value="ECO:0007669"/>
    <property type="project" value="InterPro"/>
</dbReference>
<dbReference type="InterPro" id="IPR011051">
    <property type="entry name" value="RmlC_Cupin_sf"/>
</dbReference>
<dbReference type="Gene3D" id="2.60.120.10">
    <property type="entry name" value="Jelly Rolls"/>
    <property type="match status" value="1"/>
</dbReference>
<reference evidence="1 2" key="1">
    <citation type="journal article" date="2015" name="J. Biotechnol.">
        <title>Complete genome sequence of Pseudomonas rhizosphaerae IH5T (=DSM 16299T), a phosphate-solubilizing rhizobacterium for bacterial biofertilizer.</title>
        <authorList>
            <person name="Kwak Y."/>
            <person name="Jung B.K."/>
            <person name="Shin J.H."/>
        </authorList>
    </citation>
    <scope>NUCLEOTIDE SEQUENCE [LARGE SCALE GENOMIC DNA]</scope>
    <source>
        <strain evidence="1">DSM 16299</strain>
    </source>
</reference>
<dbReference type="AlphaFoldDB" id="A0A089YP31"/>
<dbReference type="RefSeq" id="WP_043185478.1">
    <property type="nucleotide sequence ID" value="NZ_CP009533.1"/>
</dbReference>
<dbReference type="InterPro" id="IPR014710">
    <property type="entry name" value="RmlC-like_jellyroll"/>
</dbReference>
<dbReference type="EMBL" id="CP009533">
    <property type="protein sequence ID" value="AIS16112.1"/>
    <property type="molecule type" value="Genomic_DNA"/>
</dbReference>
<dbReference type="OrthoDB" id="9795636at2"/>
<proteinExistence type="predicted"/>
<name>A0A089YP31_9PSED</name>
<protein>
    <recommendedName>
        <fullName evidence="3">Acireductone dioxygenase</fullName>
    </recommendedName>
</protein>
<dbReference type="Pfam" id="PF03079">
    <property type="entry name" value="ARD"/>
    <property type="match status" value="1"/>
</dbReference>
<dbReference type="eggNOG" id="COG1791">
    <property type="taxonomic scope" value="Bacteria"/>
</dbReference>
<sequence>MTRLTVYHCSTPDIPNKVLSHLEDIAATLGELAIGFERAEATLPVSFEMSAEEVMTTCQGEVDAWMAKGGYESVDVLSIDEDHGQQTSTRSQWLREHRVAGKWVLCVVAGRVQLSLHAGDYVYAVLCERDDRITVPAGMAYWLDMSDRPRLVALRVLPDPDGWRPEYVEQPVHDRFQGFDD</sequence>
<dbReference type="HOGENOM" id="CLU_125400_0_0_6"/>
<keyword evidence="2" id="KW-1185">Reference proteome</keyword>
<dbReference type="Proteomes" id="UP000029499">
    <property type="component" value="Chromosome"/>
</dbReference>
<evidence type="ECO:0000313" key="1">
    <source>
        <dbReference type="EMBL" id="AIS16112.1"/>
    </source>
</evidence>
<evidence type="ECO:0008006" key="3">
    <source>
        <dbReference type="Google" id="ProtNLM"/>
    </source>
</evidence>
<dbReference type="STRING" id="216142.LT40_01310"/>
<organism evidence="1 2">
    <name type="scientific">Pseudomonas rhizosphaerae</name>
    <dbReference type="NCBI Taxonomy" id="216142"/>
    <lineage>
        <taxon>Bacteria</taxon>
        <taxon>Pseudomonadati</taxon>
        <taxon>Pseudomonadota</taxon>
        <taxon>Gammaproteobacteria</taxon>
        <taxon>Pseudomonadales</taxon>
        <taxon>Pseudomonadaceae</taxon>
        <taxon>Pseudomonas</taxon>
    </lineage>
</organism>
<evidence type="ECO:0000313" key="2">
    <source>
        <dbReference type="Proteomes" id="UP000029499"/>
    </source>
</evidence>